<dbReference type="Gene3D" id="2.60.120.620">
    <property type="entry name" value="q2cbj1_9rhob like domain"/>
    <property type="match status" value="1"/>
</dbReference>
<dbReference type="GO" id="GO:0071456">
    <property type="term" value="P:cellular response to hypoxia"/>
    <property type="evidence" value="ECO:0007669"/>
    <property type="project" value="TreeGrafter"/>
</dbReference>
<keyword evidence="5" id="KW-0732">Signal</keyword>
<dbReference type="PaxDb" id="2903-EOD18778"/>
<protein>
    <recommendedName>
        <fullName evidence="6">Prolyl 4-hydroxylase alpha subunit domain-containing protein</fullName>
    </recommendedName>
</protein>
<reference evidence="8" key="1">
    <citation type="journal article" date="2013" name="Nature">
        <title>Pan genome of the phytoplankton Emiliania underpins its global distribution.</title>
        <authorList>
            <person name="Read B.A."/>
            <person name="Kegel J."/>
            <person name="Klute M.J."/>
            <person name="Kuo A."/>
            <person name="Lefebvre S.C."/>
            <person name="Maumus F."/>
            <person name="Mayer C."/>
            <person name="Miller J."/>
            <person name="Monier A."/>
            <person name="Salamov A."/>
            <person name="Young J."/>
            <person name="Aguilar M."/>
            <person name="Claverie J.M."/>
            <person name="Frickenhaus S."/>
            <person name="Gonzalez K."/>
            <person name="Herman E.K."/>
            <person name="Lin Y.C."/>
            <person name="Napier J."/>
            <person name="Ogata H."/>
            <person name="Sarno A.F."/>
            <person name="Shmutz J."/>
            <person name="Schroeder D."/>
            <person name="de Vargas C."/>
            <person name="Verret F."/>
            <person name="von Dassow P."/>
            <person name="Valentin K."/>
            <person name="Van de Peer Y."/>
            <person name="Wheeler G."/>
            <person name="Dacks J.B."/>
            <person name="Delwiche C.F."/>
            <person name="Dyhrman S.T."/>
            <person name="Glockner G."/>
            <person name="John U."/>
            <person name="Richards T."/>
            <person name="Worden A.Z."/>
            <person name="Zhang X."/>
            <person name="Grigoriev I.V."/>
            <person name="Allen A.E."/>
            <person name="Bidle K."/>
            <person name="Borodovsky M."/>
            <person name="Bowler C."/>
            <person name="Brownlee C."/>
            <person name="Cock J.M."/>
            <person name="Elias M."/>
            <person name="Gladyshev V.N."/>
            <person name="Groth M."/>
            <person name="Guda C."/>
            <person name="Hadaegh A."/>
            <person name="Iglesias-Rodriguez M.D."/>
            <person name="Jenkins J."/>
            <person name="Jones B.M."/>
            <person name="Lawson T."/>
            <person name="Leese F."/>
            <person name="Lindquist E."/>
            <person name="Lobanov A."/>
            <person name="Lomsadze A."/>
            <person name="Malik S.B."/>
            <person name="Marsh M.E."/>
            <person name="Mackinder L."/>
            <person name="Mock T."/>
            <person name="Mueller-Roeber B."/>
            <person name="Pagarete A."/>
            <person name="Parker M."/>
            <person name="Probert I."/>
            <person name="Quesneville H."/>
            <person name="Raines C."/>
            <person name="Rensing S.A."/>
            <person name="Riano-Pachon D.M."/>
            <person name="Richier S."/>
            <person name="Rokitta S."/>
            <person name="Shiraiwa Y."/>
            <person name="Soanes D.M."/>
            <person name="van der Giezen M."/>
            <person name="Wahlund T.M."/>
            <person name="Williams B."/>
            <person name="Wilson W."/>
            <person name="Wolfe G."/>
            <person name="Wurch L.L."/>
        </authorList>
    </citation>
    <scope>NUCLEOTIDE SEQUENCE</scope>
</reference>
<dbReference type="PANTHER" id="PTHR12907">
    <property type="entry name" value="EGL NINE HOMOLOG-RELATED"/>
    <property type="match status" value="1"/>
</dbReference>
<dbReference type="STRING" id="2903.R1C7Y4"/>
<dbReference type="InterPro" id="IPR044862">
    <property type="entry name" value="Pro_4_hyd_alph_FE2OG_OXY"/>
</dbReference>
<dbReference type="RefSeq" id="XP_005771207.1">
    <property type="nucleotide sequence ID" value="XM_005771150.1"/>
</dbReference>
<name>A0A0D3J5J3_EMIH1</name>
<dbReference type="GO" id="GO:0031543">
    <property type="term" value="F:peptidyl-proline dioxygenase activity"/>
    <property type="evidence" value="ECO:0007669"/>
    <property type="project" value="TreeGrafter"/>
</dbReference>
<feature type="signal peptide" evidence="5">
    <location>
        <begin position="1"/>
        <end position="19"/>
    </location>
</feature>
<comment type="cofactor">
    <cofactor evidence="1">
        <name>L-ascorbate</name>
        <dbReference type="ChEBI" id="CHEBI:38290"/>
    </cofactor>
</comment>
<feature type="domain" description="Prolyl 4-hydroxylase alpha subunit" evidence="6">
    <location>
        <begin position="50"/>
        <end position="261"/>
    </location>
</feature>
<evidence type="ECO:0000313" key="8">
    <source>
        <dbReference type="Proteomes" id="UP000013827"/>
    </source>
</evidence>
<dbReference type="eggNOG" id="KOG3710">
    <property type="taxonomic scope" value="Eukaryota"/>
</dbReference>
<evidence type="ECO:0000313" key="7">
    <source>
        <dbReference type="EnsemblProtists" id="EOD18778"/>
    </source>
</evidence>
<evidence type="ECO:0000256" key="3">
    <source>
        <dbReference type="ARBA" id="ARBA00022964"/>
    </source>
</evidence>
<dbReference type="EnsemblProtists" id="EOD18778">
    <property type="protein sequence ID" value="EOD18778"/>
    <property type="gene ID" value="EMIHUDRAFT_209347"/>
</dbReference>
<keyword evidence="4" id="KW-0560">Oxidoreductase</keyword>
<dbReference type="InterPro" id="IPR006620">
    <property type="entry name" value="Pro_4_hyd_alph"/>
</dbReference>
<dbReference type="PANTHER" id="PTHR12907:SF26">
    <property type="entry name" value="HIF PROLYL HYDROXYLASE, ISOFORM C"/>
    <property type="match status" value="1"/>
</dbReference>
<proteinExistence type="predicted"/>
<organism evidence="7 8">
    <name type="scientific">Emiliania huxleyi (strain CCMP1516)</name>
    <dbReference type="NCBI Taxonomy" id="280463"/>
    <lineage>
        <taxon>Eukaryota</taxon>
        <taxon>Haptista</taxon>
        <taxon>Haptophyta</taxon>
        <taxon>Prymnesiophyceae</taxon>
        <taxon>Isochrysidales</taxon>
        <taxon>Noelaerhabdaceae</taxon>
        <taxon>Emiliania</taxon>
    </lineage>
</organism>
<dbReference type="GO" id="GO:0008198">
    <property type="term" value="F:ferrous iron binding"/>
    <property type="evidence" value="ECO:0007669"/>
    <property type="project" value="TreeGrafter"/>
</dbReference>
<accession>A0A0D3J5J3</accession>
<keyword evidence="3" id="KW-0223">Dioxygenase</keyword>
<reference evidence="7" key="2">
    <citation type="submission" date="2024-10" db="UniProtKB">
        <authorList>
            <consortium name="EnsemblProtists"/>
        </authorList>
    </citation>
    <scope>IDENTIFICATION</scope>
</reference>
<keyword evidence="8" id="KW-1185">Reference proteome</keyword>
<dbReference type="Proteomes" id="UP000013827">
    <property type="component" value="Unassembled WGS sequence"/>
</dbReference>
<evidence type="ECO:0000256" key="2">
    <source>
        <dbReference type="ARBA" id="ARBA00022896"/>
    </source>
</evidence>
<dbReference type="KEGG" id="ehx:EMIHUDRAFT_209347"/>
<evidence type="ECO:0000256" key="4">
    <source>
        <dbReference type="ARBA" id="ARBA00023002"/>
    </source>
</evidence>
<dbReference type="HOGENOM" id="CLU_967992_0_0_1"/>
<dbReference type="GeneID" id="17264309"/>
<evidence type="ECO:0000256" key="5">
    <source>
        <dbReference type="SAM" id="SignalP"/>
    </source>
</evidence>
<dbReference type="Pfam" id="PF13640">
    <property type="entry name" value="2OG-FeII_Oxy_3"/>
    <property type="match status" value="1"/>
</dbReference>
<dbReference type="GO" id="GO:0031418">
    <property type="term" value="F:L-ascorbic acid binding"/>
    <property type="evidence" value="ECO:0007669"/>
    <property type="project" value="UniProtKB-KW"/>
</dbReference>
<keyword evidence="2" id="KW-0847">Vitamin C</keyword>
<evidence type="ECO:0000256" key="1">
    <source>
        <dbReference type="ARBA" id="ARBA00001961"/>
    </source>
</evidence>
<feature type="chain" id="PRO_5044291332" description="Prolyl 4-hydroxylase alpha subunit domain-containing protein" evidence="5">
    <location>
        <begin position="20"/>
        <end position="317"/>
    </location>
</feature>
<dbReference type="AlphaFoldDB" id="A0A0D3J5J3"/>
<evidence type="ECO:0000259" key="6">
    <source>
        <dbReference type="SMART" id="SM00702"/>
    </source>
</evidence>
<dbReference type="InterPro" id="IPR051559">
    <property type="entry name" value="HIF_prolyl_hydroxylases"/>
</dbReference>
<dbReference type="SMART" id="SM00702">
    <property type="entry name" value="P4Hc"/>
    <property type="match status" value="1"/>
</dbReference>
<sequence length="317" mass="33707">MVFVLLVALQLPLANFASAAEAAVASCFTPRLAQTLVACNPSVVGGWRKQSVVVLDGVLGREACERLRSEAEAIRSRGLLERAESSGDVMATQVTPDDDSMRRAATTLTALPRAIARAVGRRINDEVRGRQASGEAMSCLVEDGAHTNKLAVVETDGGAYLKHVDSILAGGMDPRKLTAIYYLNPNWSEAQGGHLRAWDAVVVGGDGGEAGPPAGGDGAVRVAPRGDRLVLFWSDGLVHDVEPLRIASEADHRWALTTWHLAADPAADRSLAQGLDPWLDVRHFGAPLTSLTAPARRLATRSLADACGRALQVMTRR</sequence>